<proteinExistence type="inferred from homology"/>
<dbReference type="Gene3D" id="2.40.30.10">
    <property type="entry name" value="Translation factors"/>
    <property type="match status" value="1"/>
</dbReference>
<accession>A6DQG2</accession>
<comment type="function">
    <text evidence="7">Catalyzes the synthesis of activated sulfate.</text>
</comment>
<dbReference type="Pfam" id="PF01583">
    <property type="entry name" value="APS_kinase"/>
    <property type="match status" value="1"/>
</dbReference>
<dbReference type="EMBL" id="ABCK01000020">
    <property type="protein sequence ID" value="EDM26043.1"/>
    <property type="molecule type" value="Genomic_DNA"/>
</dbReference>
<dbReference type="InterPro" id="IPR059117">
    <property type="entry name" value="APS_kinase_dom"/>
</dbReference>
<evidence type="ECO:0000259" key="8">
    <source>
        <dbReference type="Pfam" id="PF01583"/>
    </source>
</evidence>
<sequence>MNKALIISNTRLKHSTIVESKYDFTYADTSKLGDLILKAKDVNLVVLSLKVEELDSLKPTLLALNICKLVHIVLAVQAPTSHQVFSEFKKSFKLYSQKTSFKEIHFIAEQADWYSNTSLDDLLQKINTKAPYNPTDFRFSVASVQGKTLKGKTLSGAIADNQEVLILPSQQKTKVLSSDDGLLLSSTEKIQSGNIICRPNNLPNSASELDIKLFWLSPQSWRAGNQRILVKHNSFRVNGFIENISYSIDSMDLHRQEVTQLDCGSFSKVKLTCAENLYFDAYHNNRNNGFLELLDPESQELLGYGFIKSESRETQKDQVKSTNIKVEDFDLTREDYEKRNGHKGCVLWFTGLSGSGKSTIAKALMAELHAQGKHVNSLDGDNVRFGLCSDLGFTAKDRSENIRRIGELAKLFMENGNIVLCSFISPFQKDRDFVRSILPDGRFFEVFVDTNIETCIERDPKGLYKKALAGEINGFTGIDSPYEAPQTPEIHLKTDQLNPEEFLQELITQLQAIL</sequence>
<dbReference type="STRING" id="313628.LNTAR_04316"/>
<dbReference type="NCBIfam" id="NF003013">
    <property type="entry name" value="PRK03846.1"/>
    <property type="match status" value="1"/>
</dbReference>
<keyword evidence="4 7" id="KW-0547">Nucleotide-binding</keyword>
<evidence type="ECO:0000256" key="5">
    <source>
        <dbReference type="ARBA" id="ARBA00022840"/>
    </source>
</evidence>
<dbReference type="GO" id="GO:0005737">
    <property type="term" value="C:cytoplasm"/>
    <property type="evidence" value="ECO:0007669"/>
    <property type="project" value="TreeGrafter"/>
</dbReference>
<keyword evidence="10" id="KW-0548">Nucleotidyltransferase</keyword>
<feature type="active site" description="Phosphoserine intermediate" evidence="7">
    <location>
        <position position="425"/>
    </location>
</feature>
<dbReference type="GO" id="GO:0010134">
    <property type="term" value="P:sulfate assimilation via adenylyl sulfate reduction"/>
    <property type="evidence" value="ECO:0007669"/>
    <property type="project" value="TreeGrafter"/>
</dbReference>
<dbReference type="SUPFAM" id="SSF52540">
    <property type="entry name" value="P-loop containing nucleoside triphosphate hydrolases"/>
    <property type="match status" value="1"/>
</dbReference>
<feature type="binding site" evidence="7">
    <location>
        <begin position="351"/>
        <end position="358"/>
    </location>
    <ligand>
        <name>ATP</name>
        <dbReference type="ChEBI" id="CHEBI:30616"/>
    </ligand>
</feature>
<evidence type="ECO:0000256" key="7">
    <source>
        <dbReference type="HAMAP-Rule" id="MF_00065"/>
    </source>
</evidence>
<comment type="similarity">
    <text evidence="7">Belongs to the APS kinase family.</text>
</comment>
<dbReference type="InterPro" id="IPR027417">
    <property type="entry name" value="P-loop_NTPase"/>
</dbReference>
<dbReference type="eggNOG" id="COG0529">
    <property type="taxonomic scope" value="Bacteria"/>
</dbReference>
<dbReference type="InterPro" id="IPR050512">
    <property type="entry name" value="Sulf_AdTrans/APS_kinase"/>
</dbReference>
<keyword evidence="7" id="KW-0418">Kinase</keyword>
<dbReference type="EC" id="2.7.1.25" evidence="2 7"/>
<evidence type="ECO:0000256" key="4">
    <source>
        <dbReference type="ARBA" id="ARBA00022741"/>
    </source>
</evidence>
<dbReference type="PANTHER" id="PTHR42700">
    <property type="entry name" value="SULFATE ADENYLYLTRANSFERASE"/>
    <property type="match status" value="1"/>
</dbReference>
<dbReference type="InterPro" id="IPR054696">
    <property type="entry name" value="GTP-eEF1A_C"/>
</dbReference>
<name>A6DQG2_9BACT</name>
<evidence type="ECO:0000256" key="2">
    <source>
        <dbReference type="ARBA" id="ARBA00012121"/>
    </source>
</evidence>
<dbReference type="Pfam" id="PF22594">
    <property type="entry name" value="GTP-eEF1A_C"/>
    <property type="match status" value="1"/>
</dbReference>
<keyword evidence="5 7" id="KW-0067">ATP-binding</keyword>
<dbReference type="AlphaFoldDB" id="A6DQG2"/>
<comment type="pathway">
    <text evidence="7">Sulfur metabolism; hydrogen sulfide biosynthesis; sulfite from sulfate: step 2/3.</text>
</comment>
<dbReference type="eggNOG" id="COG2895">
    <property type="taxonomic scope" value="Bacteria"/>
</dbReference>
<dbReference type="GO" id="GO:0005525">
    <property type="term" value="F:GTP binding"/>
    <property type="evidence" value="ECO:0007669"/>
    <property type="project" value="UniProtKB-KW"/>
</dbReference>
<comment type="caution">
    <text evidence="10">The sequence shown here is derived from an EMBL/GenBank/DDBJ whole genome shotgun (WGS) entry which is preliminary data.</text>
</comment>
<keyword evidence="11" id="KW-1185">Reference proteome</keyword>
<feature type="domain" description="APS kinase" evidence="8">
    <location>
        <begin position="343"/>
        <end position="493"/>
    </location>
</feature>
<dbReference type="HAMAP" id="MF_00065">
    <property type="entry name" value="Adenylyl_sulf_kinase"/>
    <property type="match status" value="1"/>
</dbReference>
<gene>
    <name evidence="7" type="primary">cysC</name>
    <name evidence="10" type="ORF">LNTAR_04316</name>
</gene>
<dbReference type="UniPathway" id="UPA00140">
    <property type="reaction ID" value="UER00205"/>
</dbReference>
<dbReference type="GO" id="GO:0004020">
    <property type="term" value="F:adenylylsulfate kinase activity"/>
    <property type="evidence" value="ECO:0007669"/>
    <property type="project" value="UniProtKB-UniRule"/>
</dbReference>
<keyword evidence="7" id="KW-0597">Phosphoprotein</keyword>
<dbReference type="GO" id="GO:0004781">
    <property type="term" value="F:sulfate adenylyltransferase (ATP) activity"/>
    <property type="evidence" value="ECO:0007669"/>
    <property type="project" value="TreeGrafter"/>
</dbReference>
<feature type="domain" description="GTP-eEF1A C-terminal" evidence="9">
    <location>
        <begin position="210"/>
        <end position="308"/>
    </location>
</feature>
<evidence type="ECO:0000313" key="10">
    <source>
        <dbReference type="EMBL" id="EDM26043.1"/>
    </source>
</evidence>
<dbReference type="InterPro" id="IPR009001">
    <property type="entry name" value="Transl_elong_EF1A/Init_IF2_C"/>
</dbReference>
<protein>
    <recommendedName>
        <fullName evidence="2 7">Adenylyl-sulfate kinase</fullName>
        <ecNumber evidence="2 7">2.7.1.25</ecNumber>
    </recommendedName>
    <alternativeName>
        <fullName evidence="7">APS kinase</fullName>
    </alternativeName>
    <alternativeName>
        <fullName evidence="7">ATP adenosine-5'-phosphosulfate 3'-phosphotransferase</fullName>
    </alternativeName>
    <alternativeName>
        <fullName evidence="7">Adenosine-5'-phosphosulfate kinase</fullName>
    </alternativeName>
</protein>
<reference evidence="10 11" key="1">
    <citation type="journal article" date="2010" name="J. Bacteriol.">
        <title>Genome sequence of Lentisphaera araneosa HTCC2155T, the type species of the order Lentisphaerales in the phylum Lentisphaerae.</title>
        <authorList>
            <person name="Thrash J.C."/>
            <person name="Cho J.C."/>
            <person name="Vergin K.L."/>
            <person name="Morris R.M."/>
            <person name="Giovannoni S.J."/>
        </authorList>
    </citation>
    <scope>NUCLEOTIDE SEQUENCE [LARGE SCALE GENOMIC DNA]</scope>
    <source>
        <strain evidence="10 11">HTCC2155</strain>
    </source>
</reference>
<dbReference type="InterPro" id="IPR002891">
    <property type="entry name" value="APS"/>
</dbReference>
<keyword evidence="3 7" id="KW-0808">Transferase</keyword>
<organism evidence="10 11">
    <name type="scientific">Lentisphaera araneosa HTCC2155</name>
    <dbReference type="NCBI Taxonomy" id="313628"/>
    <lineage>
        <taxon>Bacteria</taxon>
        <taxon>Pseudomonadati</taxon>
        <taxon>Lentisphaerota</taxon>
        <taxon>Lentisphaeria</taxon>
        <taxon>Lentisphaerales</taxon>
        <taxon>Lentisphaeraceae</taxon>
        <taxon>Lentisphaera</taxon>
    </lineage>
</organism>
<dbReference type="Gene3D" id="3.40.50.300">
    <property type="entry name" value="P-loop containing nucleotide triphosphate hydrolases"/>
    <property type="match status" value="1"/>
</dbReference>
<dbReference type="GO" id="GO:0019379">
    <property type="term" value="P:sulfate assimilation, phosphoadenylyl sulfate reduction by phosphoadenylyl-sulfate reductase (thioredoxin)"/>
    <property type="evidence" value="ECO:0007669"/>
    <property type="project" value="TreeGrafter"/>
</dbReference>
<dbReference type="GO" id="GO:0005524">
    <property type="term" value="F:ATP binding"/>
    <property type="evidence" value="ECO:0007669"/>
    <property type="project" value="UniProtKB-UniRule"/>
</dbReference>
<keyword evidence="6" id="KW-0342">GTP-binding</keyword>
<comment type="catalytic activity">
    <reaction evidence="1 7">
        <text>adenosine 5'-phosphosulfate + ATP = 3'-phosphoadenylyl sulfate + ADP + H(+)</text>
        <dbReference type="Rhea" id="RHEA:24152"/>
        <dbReference type="ChEBI" id="CHEBI:15378"/>
        <dbReference type="ChEBI" id="CHEBI:30616"/>
        <dbReference type="ChEBI" id="CHEBI:58243"/>
        <dbReference type="ChEBI" id="CHEBI:58339"/>
        <dbReference type="ChEBI" id="CHEBI:456216"/>
        <dbReference type="EC" id="2.7.1.25"/>
    </reaction>
</comment>
<dbReference type="PANTHER" id="PTHR42700:SF3">
    <property type="entry name" value="BIFUNCTIONAL SAT_APS KINASE-RELATED"/>
    <property type="match status" value="1"/>
</dbReference>
<evidence type="ECO:0000256" key="3">
    <source>
        <dbReference type="ARBA" id="ARBA00022679"/>
    </source>
</evidence>
<evidence type="ECO:0000256" key="6">
    <source>
        <dbReference type="ARBA" id="ARBA00023134"/>
    </source>
</evidence>
<dbReference type="NCBIfam" id="TIGR00455">
    <property type="entry name" value="apsK"/>
    <property type="match status" value="1"/>
</dbReference>
<dbReference type="OrthoDB" id="9804504at2"/>
<dbReference type="CDD" id="cd02027">
    <property type="entry name" value="APSK"/>
    <property type="match status" value="1"/>
</dbReference>
<dbReference type="RefSeq" id="WP_007280089.1">
    <property type="nucleotide sequence ID" value="NZ_ABCK01000020.1"/>
</dbReference>
<evidence type="ECO:0000256" key="1">
    <source>
        <dbReference type="ARBA" id="ARBA00001823"/>
    </source>
</evidence>
<evidence type="ECO:0000313" key="11">
    <source>
        <dbReference type="Proteomes" id="UP000004947"/>
    </source>
</evidence>
<dbReference type="SUPFAM" id="SSF50465">
    <property type="entry name" value="EF-Tu/eEF-1alpha/eIF2-gamma C-terminal domain"/>
    <property type="match status" value="1"/>
</dbReference>
<dbReference type="GO" id="GO:0070814">
    <property type="term" value="P:hydrogen sulfide biosynthetic process"/>
    <property type="evidence" value="ECO:0007669"/>
    <property type="project" value="UniProtKB-UniRule"/>
</dbReference>
<evidence type="ECO:0000259" key="9">
    <source>
        <dbReference type="Pfam" id="PF22594"/>
    </source>
</evidence>
<dbReference type="Proteomes" id="UP000004947">
    <property type="component" value="Unassembled WGS sequence"/>
</dbReference>